<evidence type="ECO:0000256" key="5">
    <source>
        <dbReference type="SAM" id="MobiDB-lite"/>
    </source>
</evidence>
<dbReference type="GO" id="GO:0005385">
    <property type="term" value="F:zinc ion transmembrane transporter activity"/>
    <property type="evidence" value="ECO:0007669"/>
    <property type="project" value="EnsemblFungi"/>
</dbReference>
<protein>
    <submittedName>
        <fullName evidence="8">Cation diffusion family zinc membrane transporter Zrg17</fullName>
    </submittedName>
</protein>
<dbReference type="JaponicusDB" id="SJAG_03528">
    <property type="gene designation" value="zrg17"/>
</dbReference>
<keyword evidence="4 6" id="KW-0472">Membrane</keyword>
<dbReference type="GO" id="GO:1904257">
    <property type="term" value="P:zinc ion import into Golgi lumen"/>
    <property type="evidence" value="ECO:0007669"/>
    <property type="project" value="EnsemblFungi"/>
</dbReference>
<proteinExistence type="predicted"/>
<feature type="region of interest" description="Disordered" evidence="5">
    <location>
        <begin position="1"/>
        <end position="31"/>
    </location>
</feature>
<dbReference type="InterPro" id="IPR058533">
    <property type="entry name" value="Cation_efflux_TM"/>
</dbReference>
<dbReference type="eggNOG" id="ENOG502QV77">
    <property type="taxonomic scope" value="Eukaryota"/>
</dbReference>
<comment type="subcellular location">
    <subcellularLocation>
        <location evidence="1">Membrane</location>
        <topology evidence="1">Multi-pass membrane protein</topology>
    </subcellularLocation>
</comment>
<dbReference type="EMBL" id="KE651167">
    <property type="protein sequence ID" value="EEB08375.1"/>
    <property type="molecule type" value="Genomic_DNA"/>
</dbReference>
<feature type="transmembrane region" description="Helical" evidence="6">
    <location>
        <begin position="266"/>
        <end position="286"/>
    </location>
</feature>
<evidence type="ECO:0000313" key="9">
    <source>
        <dbReference type="JaponicusDB" id="SJAG_03528"/>
    </source>
</evidence>
<evidence type="ECO:0000256" key="4">
    <source>
        <dbReference type="ARBA" id="ARBA00023136"/>
    </source>
</evidence>
<feature type="transmembrane region" description="Helical" evidence="6">
    <location>
        <begin position="207"/>
        <end position="226"/>
    </location>
</feature>
<accession>B6K4G8</accession>
<dbReference type="Pfam" id="PF01545">
    <property type="entry name" value="Cation_efflux"/>
    <property type="match status" value="1"/>
</dbReference>
<dbReference type="STRING" id="402676.B6K4G8"/>
<dbReference type="OMA" id="KECRSSM"/>
<name>B6K4G8_SCHJY</name>
<reference evidence="8 10" key="1">
    <citation type="journal article" date="2011" name="Science">
        <title>Comparative functional genomics of the fission yeasts.</title>
        <authorList>
            <person name="Rhind N."/>
            <person name="Chen Z."/>
            <person name="Yassour M."/>
            <person name="Thompson D.A."/>
            <person name="Haas B.J."/>
            <person name="Habib N."/>
            <person name="Wapinski I."/>
            <person name="Roy S."/>
            <person name="Lin M.F."/>
            <person name="Heiman D.I."/>
            <person name="Young S.K."/>
            <person name="Furuya K."/>
            <person name="Guo Y."/>
            <person name="Pidoux A."/>
            <person name="Chen H.M."/>
            <person name="Robbertse B."/>
            <person name="Goldberg J.M."/>
            <person name="Aoki K."/>
            <person name="Bayne E.H."/>
            <person name="Berlin A.M."/>
            <person name="Desjardins C.A."/>
            <person name="Dobbs E."/>
            <person name="Dukaj L."/>
            <person name="Fan L."/>
            <person name="FitzGerald M.G."/>
            <person name="French C."/>
            <person name="Gujja S."/>
            <person name="Hansen K."/>
            <person name="Keifenheim D."/>
            <person name="Levin J.Z."/>
            <person name="Mosher R.A."/>
            <person name="Mueller C.A."/>
            <person name="Pfiffner J."/>
            <person name="Priest M."/>
            <person name="Russ C."/>
            <person name="Smialowska A."/>
            <person name="Swoboda P."/>
            <person name="Sykes S.M."/>
            <person name="Vaughn M."/>
            <person name="Vengrova S."/>
            <person name="Yoder R."/>
            <person name="Zeng Q."/>
            <person name="Allshire R."/>
            <person name="Baulcombe D."/>
            <person name="Birren B.W."/>
            <person name="Brown W."/>
            <person name="Ekwall K."/>
            <person name="Kellis M."/>
            <person name="Leatherwood J."/>
            <person name="Levin H."/>
            <person name="Margalit H."/>
            <person name="Martienssen R."/>
            <person name="Nieduszynski C.A."/>
            <person name="Spatafora J.W."/>
            <person name="Friedman N."/>
            <person name="Dalgaard J.Z."/>
            <person name="Baumann P."/>
            <person name="Niki H."/>
            <person name="Regev A."/>
            <person name="Nusbaum C."/>
        </authorList>
    </citation>
    <scope>NUCLEOTIDE SEQUENCE [LARGE SCALE GENOMIC DNA]</scope>
    <source>
        <strain evidence="10">yFS275 / FY16936</strain>
    </source>
</reference>
<dbReference type="HOGENOM" id="CLU_702407_0_0_1"/>
<dbReference type="GeneID" id="7048784"/>
<dbReference type="GO" id="GO:0000139">
    <property type="term" value="C:Golgi membrane"/>
    <property type="evidence" value="ECO:0007669"/>
    <property type="project" value="EnsemblFungi"/>
</dbReference>
<dbReference type="OrthoDB" id="5382797at2759"/>
<evidence type="ECO:0000256" key="2">
    <source>
        <dbReference type="ARBA" id="ARBA00022692"/>
    </source>
</evidence>
<dbReference type="VEuPathDB" id="FungiDB:SJAG_03528"/>
<feature type="transmembrane region" description="Helical" evidence="6">
    <location>
        <begin position="238"/>
        <end position="260"/>
    </location>
</feature>
<keyword evidence="3 6" id="KW-1133">Transmembrane helix</keyword>
<keyword evidence="2 6" id="KW-0812">Transmembrane</keyword>
<evidence type="ECO:0000256" key="6">
    <source>
        <dbReference type="SAM" id="Phobius"/>
    </source>
</evidence>
<organism evidence="8 10">
    <name type="scientific">Schizosaccharomyces japonicus (strain yFS275 / FY16936)</name>
    <name type="common">Fission yeast</name>
    <dbReference type="NCBI Taxonomy" id="402676"/>
    <lineage>
        <taxon>Eukaryota</taxon>
        <taxon>Fungi</taxon>
        <taxon>Dikarya</taxon>
        <taxon>Ascomycota</taxon>
        <taxon>Taphrinomycotina</taxon>
        <taxon>Schizosaccharomycetes</taxon>
        <taxon>Schizosaccharomycetales</taxon>
        <taxon>Schizosaccharomycetaceae</taxon>
        <taxon>Schizosaccharomyces</taxon>
    </lineage>
</organism>
<evidence type="ECO:0000256" key="3">
    <source>
        <dbReference type="ARBA" id="ARBA00022989"/>
    </source>
</evidence>
<keyword evidence="10" id="KW-1185">Reference proteome</keyword>
<sequence>MEFIIQDEDGNRLSPETVRAPTPQRLKSSITEPSQMNSFLSAKSHTSQRRGHHHKHSLSHQFFLPPKNRQPLELPTAYPIPTWKELWLSMGVQNQIKAGSSLLFFALALGVFMSGEATVLLALSFSLMFEGVLVLTKSVRKSMDSFVVWRGTCLRYPFGLQQLELLLDFSLSVILLFLGLNLLKEPAEHAIEEWGNMDPGADEKPHIHLTLSLILSVIVSGLSMLGKQPRSHVRMLNHRFFHGLTFVPAVILMVLLLLGIPVGSVASHIFALSIAVTAVVVGFSIAKRLGIMLLQTYPSSESLTECIELIRKDARISNVDSVSIWQPHYNTCIANFSLSLSMGERGQATIRSDVTRIVQQTLGTFYGAGLQPKWEVTVQIKNISPSDRLYLGA</sequence>
<feature type="domain" description="Cation efflux protein transmembrane" evidence="7">
    <location>
        <begin position="102"/>
        <end position="288"/>
    </location>
</feature>
<evidence type="ECO:0000313" key="10">
    <source>
        <dbReference type="Proteomes" id="UP000001744"/>
    </source>
</evidence>
<dbReference type="GO" id="GO:0006882">
    <property type="term" value="P:intracellular zinc ion homeostasis"/>
    <property type="evidence" value="ECO:0007669"/>
    <property type="project" value="EnsemblFungi"/>
</dbReference>
<evidence type="ECO:0000256" key="1">
    <source>
        <dbReference type="ARBA" id="ARBA00004141"/>
    </source>
</evidence>
<evidence type="ECO:0000259" key="7">
    <source>
        <dbReference type="Pfam" id="PF01545"/>
    </source>
</evidence>
<evidence type="ECO:0000313" key="8">
    <source>
        <dbReference type="EMBL" id="EEB08375.1"/>
    </source>
</evidence>
<gene>
    <name evidence="9" type="primary">zrg17</name>
    <name evidence="8" type="ORF">SJAG_03528</name>
</gene>
<dbReference type="Proteomes" id="UP000001744">
    <property type="component" value="Unassembled WGS sequence"/>
</dbReference>
<dbReference type="RefSeq" id="XP_002174668.1">
    <property type="nucleotide sequence ID" value="XM_002174632.2"/>
</dbReference>
<dbReference type="AlphaFoldDB" id="B6K4G8"/>